<comment type="subcellular location">
    <subcellularLocation>
        <location evidence="1">Endomembrane system</location>
        <topology evidence="1">Multi-pass membrane protein</topology>
    </subcellularLocation>
</comment>
<evidence type="ECO:0000256" key="5">
    <source>
        <dbReference type="SAM" id="MobiDB-lite"/>
    </source>
</evidence>
<dbReference type="AlphaFoldDB" id="X0Q6L1"/>
<evidence type="ECO:0000256" key="4">
    <source>
        <dbReference type="ARBA" id="ARBA00023136"/>
    </source>
</evidence>
<dbReference type="Proteomes" id="UP000019491">
    <property type="component" value="Unassembled WGS sequence"/>
</dbReference>
<evidence type="ECO:0000256" key="1">
    <source>
        <dbReference type="ARBA" id="ARBA00004127"/>
    </source>
</evidence>
<feature type="transmembrane region" description="Helical" evidence="6">
    <location>
        <begin position="46"/>
        <end position="71"/>
    </location>
</feature>
<protein>
    <recommendedName>
        <fullName evidence="9">Steroid 5-alpha reductase C-terminal domain-containing protein</fullName>
    </recommendedName>
</protein>
<dbReference type="GO" id="GO:0012505">
    <property type="term" value="C:endomembrane system"/>
    <property type="evidence" value="ECO:0007669"/>
    <property type="project" value="UniProtKB-SubCell"/>
</dbReference>
<sequence length="196" mass="21132">MVVTIPRGAAVVVWHAVFVPLFVSLPVALSRAGTRHGWQRGRPGPANLLGAVPIAAGGALVASTVGCHYRAIPEGWKVEARITPGYLLQKGPYAFSRNPMFLGQVTIWAGWAVFTGSLPVVVGLASFVGVWIIGSPFEERGLRKRFGAEYAAYRGRVPRLGHLGSTRGIPPTERRWTRGSGSRTIPDPNRDGSPWL</sequence>
<keyword evidence="8" id="KW-1185">Reference proteome</keyword>
<dbReference type="Gene3D" id="1.20.120.1630">
    <property type="match status" value="1"/>
</dbReference>
<evidence type="ECO:0008006" key="9">
    <source>
        <dbReference type="Google" id="ProtNLM"/>
    </source>
</evidence>
<keyword evidence="4 6" id="KW-0472">Membrane</keyword>
<comment type="caution">
    <text evidence="7">The sequence shown here is derived from an EMBL/GenBank/DDBJ whole genome shotgun (WGS) entry which is preliminary data.</text>
</comment>
<gene>
    <name evidence="7" type="ORF">RW1_035_01190</name>
</gene>
<feature type="transmembrane region" description="Helical" evidence="6">
    <location>
        <begin position="12"/>
        <end position="34"/>
    </location>
</feature>
<evidence type="ECO:0000256" key="3">
    <source>
        <dbReference type="ARBA" id="ARBA00022989"/>
    </source>
</evidence>
<dbReference type="Pfam" id="PF04191">
    <property type="entry name" value="PEMT"/>
    <property type="match status" value="1"/>
</dbReference>
<dbReference type="OrthoDB" id="941586at2"/>
<organism evidence="7 8">
    <name type="scientific">Rhodococcus wratislaviensis NBRC 100605</name>
    <dbReference type="NCBI Taxonomy" id="1219028"/>
    <lineage>
        <taxon>Bacteria</taxon>
        <taxon>Bacillati</taxon>
        <taxon>Actinomycetota</taxon>
        <taxon>Actinomycetes</taxon>
        <taxon>Mycobacteriales</taxon>
        <taxon>Nocardiaceae</taxon>
        <taxon>Rhodococcus</taxon>
    </lineage>
</organism>
<proteinExistence type="predicted"/>
<evidence type="ECO:0000256" key="2">
    <source>
        <dbReference type="ARBA" id="ARBA00022692"/>
    </source>
</evidence>
<keyword evidence="3 6" id="KW-1133">Transmembrane helix</keyword>
<reference evidence="7 8" key="1">
    <citation type="submission" date="2014-02" db="EMBL/GenBank/DDBJ databases">
        <title>Whole genome shotgun sequence of Rhodococcus wratislaviensis NBRC 100605.</title>
        <authorList>
            <person name="Hosoyama A."/>
            <person name="Tsuchikane K."/>
            <person name="Yoshida I."/>
            <person name="Ohji S."/>
            <person name="Ichikawa N."/>
            <person name="Yamazoe A."/>
            <person name="Fujita N."/>
        </authorList>
    </citation>
    <scope>NUCLEOTIDE SEQUENCE [LARGE SCALE GENOMIC DNA]</scope>
    <source>
        <strain evidence="7 8">NBRC 100605</strain>
    </source>
</reference>
<dbReference type="EMBL" id="BAWF01000035">
    <property type="protein sequence ID" value="GAF46972.1"/>
    <property type="molecule type" value="Genomic_DNA"/>
</dbReference>
<dbReference type="InterPro" id="IPR007318">
    <property type="entry name" value="Phopholipid_MeTrfase"/>
</dbReference>
<feature type="region of interest" description="Disordered" evidence="5">
    <location>
        <begin position="163"/>
        <end position="196"/>
    </location>
</feature>
<accession>X0Q6L1</accession>
<evidence type="ECO:0000313" key="8">
    <source>
        <dbReference type="Proteomes" id="UP000019491"/>
    </source>
</evidence>
<evidence type="ECO:0000313" key="7">
    <source>
        <dbReference type="EMBL" id="GAF46972.1"/>
    </source>
</evidence>
<dbReference type="RefSeq" id="WP_037235305.1">
    <property type="nucleotide sequence ID" value="NZ_BAWF01000035.1"/>
</dbReference>
<keyword evidence="2 6" id="KW-0812">Transmembrane</keyword>
<feature type="transmembrane region" description="Helical" evidence="6">
    <location>
        <begin position="108"/>
        <end position="134"/>
    </location>
</feature>
<evidence type="ECO:0000256" key="6">
    <source>
        <dbReference type="SAM" id="Phobius"/>
    </source>
</evidence>
<name>X0Q6L1_RHOWR</name>